<evidence type="ECO:0000256" key="6">
    <source>
        <dbReference type="SAM" id="Phobius"/>
    </source>
</evidence>
<protein>
    <recommendedName>
        <fullName evidence="9">O-antigen translocase</fullName>
    </recommendedName>
</protein>
<feature type="transmembrane region" description="Helical" evidence="6">
    <location>
        <begin position="379"/>
        <end position="399"/>
    </location>
</feature>
<feature type="transmembrane region" description="Helical" evidence="6">
    <location>
        <begin position="411"/>
        <end position="430"/>
    </location>
</feature>
<feature type="transmembrane region" description="Helical" evidence="6">
    <location>
        <begin position="164"/>
        <end position="185"/>
    </location>
</feature>
<accession>A0A4P7VJV2</accession>
<reference evidence="7 8" key="1">
    <citation type="submission" date="2019-02" db="EMBL/GenBank/DDBJ databases">
        <title>Isolation and identification of novel species under the genus Muribaculum.</title>
        <authorList>
            <person name="Miyake S."/>
            <person name="Ding Y."/>
            <person name="Low A."/>
            <person name="Soh M."/>
            <person name="Seedorf H."/>
        </authorList>
    </citation>
    <scope>NUCLEOTIDE SEQUENCE [LARGE SCALE GENOMIC DNA]</scope>
    <source>
        <strain evidence="7 8">TLL-A4</strain>
    </source>
</reference>
<feature type="transmembrane region" description="Helical" evidence="6">
    <location>
        <begin position="102"/>
        <end position="122"/>
    </location>
</feature>
<dbReference type="PANTHER" id="PTHR30250">
    <property type="entry name" value="PST FAMILY PREDICTED COLANIC ACID TRANSPORTER"/>
    <property type="match status" value="1"/>
</dbReference>
<evidence type="ECO:0000256" key="2">
    <source>
        <dbReference type="ARBA" id="ARBA00022475"/>
    </source>
</evidence>
<feature type="transmembrane region" description="Helical" evidence="6">
    <location>
        <begin position="48"/>
        <end position="71"/>
    </location>
</feature>
<feature type="transmembrane region" description="Helical" evidence="6">
    <location>
        <begin position="347"/>
        <end position="372"/>
    </location>
</feature>
<feature type="transmembrane region" description="Helical" evidence="6">
    <location>
        <begin position="230"/>
        <end position="257"/>
    </location>
</feature>
<evidence type="ECO:0000256" key="4">
    <source>
        <dbReference type="ARBA" id="ARBA00022989"/>
    </source>
</evidence>
<keyword evidence="2" id="KW-1003">Cell membrane</keyword>
<keyword evidence="4 6" id="KW-1133">Transmembrane helix</keyword>
<dbReference type="GO" id="GO:0005886">
    <property type="term" value="C:plasma membrane"/>
    <property type="evidence" value="ECO:0007669"/>
    <property type="project" value="UniProtKB-SubCell"/>
</dbReference>
<evidence type="ECO:0000313" key="8">
    <source>
        <dbReference type="Proteomes" id="UP000297031"/>
    </source>
</evidence>
<dbReference type="OrthoDB" id="9769862at2"/>
<feature type="transmembrane region" description="Helical" evidence="6">
    <location>
        <begin position="134"/>
        <end position="155"/>
    </location>
</feature>
<evidence type="ECO:0008006" key="9">
    <source>
        <dbReference type="Google" id="ProtNLM"/>
    </source>
</evidence>
<dbReference type="Proteomes" id="UP000297031">
    <property type="component" value="Chromosome"/>
</dbReference>
<feature type="transmembrane region" description="Helical" evidence="6">
    <location>
        <begin position="191"/>
        <end position="209"/>
    </location>
</feature>
<dbReference type="Pfam" id="PF13440">
    <property type="entry name" value="Polysacc_synt_3"/>
    <property type="match status" value="1"/>
</dbReference>
<feature type="transmembrane region" description="Helical" evidence="6">
    <location>
        <begin position="461"/>
        <end position="478"/>
    </location>
</feature>
<feature type="transmembrane region" description="Helical" evidence="6">
    <location>
        <begin position="437"/>
        <end position="455"/>
    </location>
</feature>
<dbReference type="PANTHER" id="PTHR30250:SF11">
    <property type="entry name" value="O-ANTIGEN TRANSPORTER-RELATED"/>
    <property type="match status" value="1"/>
</dbReference>
<dbReference type="EMBL" id="CP039393">
    <property type="protein sequence ID" value="QCD36013.1"/>
    <property type="molecule type" value="Genomic_DNA"/>
</dbReference>
<sequence length="483" mass="51932">MIARDAVTGVRSRRPLTASVMRAMTLLSGTRVLILLCSVVRIKLVALWIGAAGVGLLGIYNSFIELMSALTQLNVRDSSVRDIAGADDISMRHRIIGVVRRWAAVLGLFGSLLTLALSPLLSRVTFGDDAHSGGFVWLSVVMLFSSVTGGELAILQGSRLLGRLAAASLAGAVGGLLLSVPLFYFLGIDSIVPSIGVYALSTLVAALLLRYKGAGAASGGVTLRETVAKGCSFICLGAWMTVAAFVTLLSQYIFIVYVNNRGGVDDAGFYQAGFTLVNKYIGLLLVGVAMEYYPRLASRAGSLRSLGVYANHEIVTLSWIAMPCVSMFIVFRGLIVEMLYSSEFESILPYVTWAMAGTVLRCVSWCMGYVMLARGDGKAYVVCESVSAVVYLVLNTLFYEMWGIESLGKAYFLWYAVYCVTVMTVCRVRYGLRLRYAAMAVVTVSMLVVMLTMFLTDVSLLLGLAAAVTGCAVSVVALRRMTA</sequence>
<feature type="transmembrane region" description="Helical" evidence="6">
    <location>
        <begin position="20"/>
        <end position="42"/>
    </location>
</feature>
<dbReference type="AlphaFoldDB" id="A0A4P7VJV2"/>
<feature type="transmembrane region" description="Helical" evidence="6">
    <location>
        <begin position="314"/>
        <end position="335"/>
    </location>
</feature>
<evidence type="ECO:0000256" key="3">
    <source>
        <dbReference type="ARBA" id="ARBA00022692"/>
    </source>
</evidence>
<comment type="subcellular location">
    <subcellularLocation>
        <location evidence="1">Cell membrane</location>
        <topology evidence="1">Multi-pass membrane protein</topology>
    </subcellularLocation>
</comment>
<keyword evidence="5 6" id="KW-0472">Membrane</keyword>
<keyword evidence="8" id="KW-1185">Reference proteome</keyword>
<keyword evidence="3 6" id="KW-0812">Transmembrane</keyword>
<proteinExistence type="predicted"/>
<evidence type="ECO:0000313" key="7">
    <source>
        <dbReference type="EMBL" id="QCD36013.1"/>
    </source>
</evidence>
<evidence type="ECO:0000256" key="1">
    <source>
        <dbReference type="ARBA" id="ARBA00004651"/>
    </source>
</evidence>
<name>A0A4P7VJV2_9BACT</name>
<gene>
    <name evidence="7" type="ORF">E7746_09020</name>
</gene>
<dbReference type="InterPro" id="IPR050833">
    <property type="entry name" value="Poly_Biosynth_Transport"/>
</dbReference>
<feature type="transmembrane region" description="Helical" evidence="6">
    <location>
        <begin position="269"/>
        <end position="293"/>
    </location>
</feature>
<evidence type="ECO:0000256" key="5">
    <source>
        <dbReference type="ARBA" id="ARBA00023136"/>
    </source>
</evidence>
<dbReference type="KEGG" id="mgod:E7746_09020"/>
<organism evidence="7 8">
    <name type="scientific">Muribaculum gordoncarteri</name>
    <dbReference type="NCBI Taxonomy" id="2530390"/>
    <lineage>
        <taxon>Bacteria</taxon>
        <taxon>Pseudomonadati</taxon>
        <taxon>Bacteroidota</taxon>
        <taxon>Bacteroidia</taxon>
        <taxon>Bacteroidales</taxon>
        <taxon>Muribaculaceae</taxon>
        <taxon>Muribaculum</taxon>
    </lineage>
</organism>